<keyword evidence="4" id="KW-0598">Phosphotransferase system</keyword>
<comment type="cofactor">
    <cofactor evidence="6">
        <name>Mg(2+)</name>
        <dbReference type="ChEBI" id="CHEBI:18420"/>
    </cofactor>
    <text evidence="6">Binds 1 Mg(2+) ion per trimer.</text>
</comment>
<evidence type="ECO:0000256" key="4">
    <source>
        <dbReference type="ARBA" id="ARBA00022683"/>
    </source>
</evidence>
<dbReference type="Gene3D" id="1.20.58.80">
    <property type="entry name" value="Phosphotransferase system, lactose/cellobiose-type IIA subunit"/>
    <property type="match status" value="1"/>
</dbReference>
<dbReference type="Proteomes" id="UP000241639">
    <property type="component" value="Unassembled WGS sequence"/>
</dbReference>
<evidence type="ECO:0000256" key="6">
    <source>
        <dbReference type="PIRSR" id="PIRSR000699-2"/>
    </source>
</evidence>
<evidence type="ECO:0000256" key="5">
    <source>
        <dbReference type="PIRSR" id="PIRSR000699-1"/>
    </source>
</evidence>
<dbReference type="InterPro" id="IPR036542">
    <property type="entry name" value="PTS_IIA_lac/cel_sf"/>
</dbReference>
<dbReference type="GO" id="GO:0016740">
    <property type="term" value="F:transferase activity"/>
    <property type="evidence" value="ECO:0007669"/>
    <property type="project" value="UniProtKB-KW"/>
</dbReference>
<dbReference type="PIRSF" id="PIRSF000699">
    <property type="entry name" value="PTS_IILac_III"/>
    <property type="match status" value="1"/>
</dbReference>
<accession>A0A2T4Z7D8</accession>
<keyword evidence="9" id="KW-1185">Reference proteome</keyword>
<dbReference type="CDD" id="cd00215">
    <property type="entry name" value="PTS_IIA_lac"/>
    <property type="match status" value="1"/>
</dbReference>
<dbReference type="SUPFAM" id="SSF46973">
    <property type="entry name" value="Enzyme IIa from lactose specific PTS, IIa-lac"/>
    <property type="match status" value="1"/>
</dbReference>
<keyword evidence="2" id="KW-0762">Sugar transport</keyword>
<feature type="modified residue" description="Phosphohistidine; by HPr" evidence="7">
    <location>
        <position position="73"/>
    </location>
</feature>
<keyword evidence="3" id="KW-0808">Transferase</keyword>
<dbReference type="GO" id="GO:0046872">
    <property type="term" value="F:metal ion binding"/>
    <property type="evidence" value="ECO:0007669"/>
    <property type="project" value="UniProtKB-KW"/>
</dbReference>
<evidence type="ECO:0000256" key="1">
    <source>
        <dbReference type="ARBA" id="ARBA00022448"/>
    </source>
</evidence>
<keyword evidence="6" id="KW-0460">Magnesium</keyword>
<evidence type="ECO:0000313" key="8">
    <source>
        <dbReference type="EMBL" id="PTM57793.1"/>
    </source>
</evidence>
<name>A0A2T4Z7D8_9BACL</name>
<evidence type="ECO:0000256" key="7">
    <source>
        <dbReference type="PROSITE-ProRule" id="PRU00418"/>
    </source>
</evidence>
<dbReference type="InterPro" id="IPR003188">
    <property type="entry name" value="PTS_IIA_lac/cel"/>
</dbReference>
<feature type="active site" description="Tele-phosphohistidine intermediate" evidence="5">
    <location>
        <position position="73"/>
    </location>
</feature>
<feature type="binding site" evidence="6">
    <location>
        <position position="76"/>
    </location>
    <ligand>
        <name>Mg(2+)</name>
        <dbReference type="ChEBI" id="CHEBI:18420"/>
        <note>ligand shared between all trimeric partners</note>
    </ligand>
</feature>
<dbReference type="OrthoDB" id="350602at2"/>
<dbReference type="Pfam" id="PF02255">
    <property type="entry name" value="PTS_IIA"/>
    <property type="match status" value="1"/>
</dbReference>
<keyword evidence="6" id="KW-0479">Metal-binding</keyword>
<comment type="caution">
    <text evidence="8">The sequence shown here is derived from an EMBL/GenBank/DDBJ whole genome shotgun (WGS) entry which is preliminary data.</text>
</comment>
<dbReference type="PANTHER" id="PTHR34382">
    <property type="entry name" value="PTS SYSTEM N,N'-DIACETYLCHITOBIOSE-SPECIFIC EIIA COMPONENT"/>
    <property type="match status" value="1"/>
</dbReference>
<dbReference type="PANTHER" id="PTHR34382:SF7">
    <property type="entry name" value="PTS SYSTEM N,N'-DIACETYLCHITOBIOSE-SPECIFIC EIIA COMPONENT"/>
    <property type="match status" value="1"/>
</dbReference>
<evidence type="ECO:0000313" key="9">
    <source>
        <dbReference type="Proteomes" id="UP000241639"/>
    </source>
</evidence>
<evidence type="ECO:0000256" key="2">
    <source>
        <dbReference type="ARBA" id="ARBA00022597"/>
    </source>
</evidence>
<organism evidence="8 9">
    <name type="scientific">Desmospora activa DSM 45169</name>
    <dbReference type="NCBI Taxonomy" id="1121389"/>
    <lineage>
        <taxon>Bacteria</taxon>
        <taxon>Bacillati</taxon>
        <taxon>Bacillota</taxon>
        <taxon>Bacilli</taxon>
        <taxon>Bacillales</taxon>
        <taxon>Thermoactinomycetaceae</taxon>
        <taxon>Desmospora</taxon>
    </lineage>
</organism>
<dbReference type="GO" id="GO:0009401">
    <property type="term" value="P:phosphoenolpyruvate-dependent sugar phosphotransferase system"/>
    <property type="evidence" value="ECO:0007669"/>
    <property type="project" value="UniProtKB-KW"/>
</dbReference>
<keyword evidence="1" id="KW-0813">Transport</keyword>
<dbReference type="PROSITE" id="PS51095">
    <property type="entry name" value="PTS_EIIA_TYPE_3"/>
    <property type="match status" value="1"/>
</dbReference>
<dbReference type="AlphaFoldDB" id="A0A2T4Z7D8"/>
<evidence type="ECO:0000256" key="3">
    <source>
        <dbReference type="ARBA" id="ARBA00022679"/>
    </source>
</evidence>
<dbReference type="EMBL" id="PZZP01000001">
    <property type="protein sequence ID" value="PTM57793.1"/>
    <property type="molecule type" value="Genomic_DNA"/>
</dbReference>
<proteinExistence type="predicted"/>
<protein>
    <submittedName>
        <fullName evidence="8">PTS system lichenan oligosaccharide-specific IIA component (Lac family)</fullName>
    </submittedName>
</protein>
<sequence length="103" mass="11410">MEEITLQIIVHGGNGRSFAMEAIGAAKEGRFTEAREKLVQAVEELHKAHQYQTSLIQEEINGGKSDISLLMIHAQDHLMNAITMKDLANEIVELHESLQSSKG</sequence>
<reference evidence="8 9" key="1">
    <citation type="submission" date="2018-04" db="EMBL/GenBank/DDBJ databases">
        <title>Genomic Encyclopedia of Archaeal and Bacterial Type Strains, Phase II (KMG-II): from individual species to whole genera.</title>
        <authorList>
            <person name="Goeker M."/>
        </authorList>
    </citation>
    <scope>NUCLEOTIDE SEQUENCE [LARGE SCALE GENOMIC DNA]</scope>
    <source>
        <strain evidence="8 9">DSM 45169</strain>
    </source>
</reference>
<dbReference type="RefSeq" id="WP_107724667.1">
    <property type="nucleotide sequence ID" value="NZ_PZZP01000001.1"/>
</dbReference>
<gene>
    <name evidence="8" type="ORF">C8J48_0350</name>
</gene>